<name>A0ABV3S9T0_9GAMM</name>
<evidence type="ECO:0000313" key="5">
    <source>
        <dbReference type="EMBL" id="MEX0386901.1"/>
    </source>
</evidence>
<evidence type="ECO:0000313" key="6">
    <source>
        <dbReference type="Proteomes" id="UP001556653"/>
    </source>
</evidence>
<keyword evidence="1 5" id="KW-0808">Transferase</keyword>
<dbReference type="PANTHER" id="PTHR11364:SF27">
    <property type="entry name" value="SULFURTRANSFERASE"/>
    <property type="match status" value="1"/>
</dbReference>
<dbReference type="PANTHER" id="PTHR11364">
    <property type="entry name" value="THIOSULFATE SULFERTANSFERASE"/>
    <property type="match status" value="1"/>
</dbReference>
<dbReference type="InterPro" id="IPR045078">
    <property type="entry name" value="TST/MPST-like"/>
</dbReference>
<protein>
    <submittedName>
        <fullName evidence="5">Sulfurtransferase</fullName>
        <ecNumber evidence="5">2.8.1.-</ecNumber>
    </submittedName>
</protein>
<dbReference type="InterPro" id="IPR001763">
    <property type="entry name" value="Rhodanese-like_dom"/>
</dbReference>
<evidence type="ECO:0000256" key="2">
    <source>
        <dbReference type="ARBA" id="ARBA00022737"/>
    </source>
</evidence>
<dbReference type="InterPro" id="IPR036873">
    <property type="entry name" value="Rhodanese-like_dom_sf"/>
</dbReference>
<dbReference type="CDD" id="cd01448">
    <property type="entry name" value="TST_Repeat_1"/>
    <property type="match status" value="1"/>
</dbReference>
<dbReference type="EC" id="2.8.1.-" evidence="5"/>
<accession>A0ABV3S9T0</accession>
<evidence type="ECO:0000256" key="1">
    <source>
        <dbReference type="ARBA" id="ARBA00022679"/>
    </source>
</evidence>
<dbReference type="GO" id="GO:0016740">
    <property type="term" value="F:transferase activity"/>
    <property type="evidence" value="ECO:0007669"/>
    <property type="project" value="UniProtKB-KW"/>
</dbReference>
<dbReference type="CDD" id="cd01449">
    <property type="entry name" value="TST_Repeat_2"/>
    <property type="match status" value="1"/>
</dbReference>
<evidence type="ECO:0000259" key="4">
    <source>
        <dbReference type="PROSITE" id="PS50206"/>
    </source>
</evidence>
<dbReference type="Pfam" id="PF00581">
    <property type="entry name" value="Rhodanese"/>
    <property type="match status" value="2"/>
</dbReference>
<proteinExistence type="predicted"/>
<dbReference type="Gene3D" id="3.40.250.10">
    <property type="entry name" value="Rhodanese-like domain"/>
    <property type="match status" value="2"/>
</dbReference>
<dbReference type="PROSITE" id="PS50206">
    <property type="entry name" value="RHODANESE_3"/>
    <property type="match status" value="2"/>
</dbReference>
<dbReference type="EMBL" id="JBAKFJ010000001">
    <property type="protein sequence ID" value="MEX0386901.1"/>
    <property type="molecule type" value="Genomic_DNA"/>
</dbReference>
<evidence type="ECO:0000256" key="3">
    <source>
        <dbReference type="SAM" id="SignalP"/>
    </source>
</evidence>
<organism evidence="5 6">
    <name type="scientific">Spiribacter onubensis</name>
    <dbReference type="NCBI Taxonomy" id="3122420"/>
    <lineage>
        <taxon>Bacteria</taxon>
        <taxon>Pseudomonadati</taxon>
        <taxon>Pseudomonadota</taxon>
        <taxon>Gammaproteobacteria</taxon>
        <taxon>Chromatiales</taxon>
        <taxon>Ectothiorhodospiraceae</taxon>
        <taxon>Spiribacter</taxon>
    </lineage>
</organism>
<keyword evidence="6" id="KW-1185">Reference proteome</keyword>
<reference evidence="5 6" key="1">
    <citation type="submission" date="2024-02" db="EMBL/GenBank/DDBJ databases">
        <title>New especies of Spiribacter isolated from saline water.</title>
        <authorList>
            <person name="Leon M.J."/>
            <person name="De La Haba R."/>
            <person name="Sanchez-Porro C."/>
            <person name="Ventosa A."/>
        </authorList>
    </citation>
    <scope>NUCLEOTIDE SEQUENCE [LARGE SCALE GENOMIC DNA]</scope>
    <source>
        <strain evidence="6">ag22IC4-227</strain>
    </source>
</reference>
<feature type="domain" description="Rhodanese" evidence="4">
    <location>
        <begin position="191"/>
        <end position="306"/>
    </location>
</feature>
<feature type="signal peptide" evidence="3">
    <location>
        <begin position="1"/>
        <end position="24"/>
    </location>
</feature>
<dbReference type="SMART" id="SM00450">
    <property type="entry name" value="RHOD"/>
    <property type="match status" value="2"/>
</dbReference>
<dbReference type="RefSeq" id="WP_367967382.1">
    <property type="nucleotide sequence ID" value="NZ_JBAKFJ010000001.1"/>
</dbReference>
<keyword evidence="2" id="KW-0677">Repeat</keyword>
<sequence>MSITRRSIIAAGFAGVLAATTAQAGPEAGPLVEPRWLSEHLDDPDVAVLDVRSAIDGTDAAGFAAGHIPGAAYASYTGAGWRVADGAVPGKLPPVDRLEALIGSLGVDNDDTVVVVPAGVGSTDFGSAARVYWTLKYLGHEDVTILNGGYRAWVDAGGAVATGEATVTPATFNAELQPELLADTADVANAGSGGSQLVDARPAAQYAGQAKHPAARAAGTIPGAASLEERLLVEQGTATFIDTDEVNRLIELAGIERNGPVVSFCNTGHWAATAWFALSEVGGLEDVALYDGSMTEWTQDPARPLVQGQQALSQLLQ</sequence>
<gene>
    <name evidence="5" type="ORF">V6X64_07855</name>
</gene>
<dbReference type="Proteomes" id="UP001556653">
    <property type="component" value="Unassembled WGS sequence"/>
</dbReference>
<feature type="chain" id="PRO_5045847309" evidence="3">
    <location>
        <begin position="25"/>
        <end position="317"/>
    </location>
</feature>
<comment type="caution">
    <text evidence="5">The sequence shown here is derived from an EMBL/GenBank/DDBJ whole genome shotgun (WGS) entry which is preliminary data.</text>
</comment>
<dbReference type="SUPFAM" id="SSF52821">
    <property type="entry name" value="Rhodanese/Cell cycle control phosphatase"/>
    <property type="match status" value="2"/>
</dbReference>
<keyword evidence="3" id="KW-0732">Signal</keyword>
<feature type="domain" description="Rhodanese" evidence="4">
    <location>
        <begin position="42"/>
        <end position="162"/>
    </location>
</feature>